<evidence type="ECO:0000313" key="10">
    <source>
        <dbReference type="EMBL" id="PFH35080.1"/>
    </source>
</evidence>
<dbReference type="InterPro" id="IPR018200">
    <property type="entry name" value="USP_CS"/>
</dbReference>
<comment type="caution">
    <text evidence="10">The sequence shown here is derived from an EMBL/GenBank/DDBJ whole genome shotgun (WGS) entry which is preliminary data.</text>
</comment>
<feature type="compositionally biased region" description="Low complexity" evidence="8">
    <location>
        <begin position="620"/>
        <end position="630"/>
    </location>
</feature>
<dbReference type="GO" id="GO:0005829">
    <property type="term" value="C:cytosol"/>
    <property type="evidence" value="ECO:0007669"/>
    <property type="project" value="TreeGrafter"/>
</dbReference>
<dbReference type="InterPro" id="IPR028889">
    <property type="entry name" value="USP"/>
</dbReference>
<evidence type="ECO:0000256" key="6">
    <source>
        <dbReference type="ARBA" id="ARBA00022801"/>
    </source>
</evidence>
<feature type="domain" description="USP" evidence="9">
    <location>
        <begin position="88"/>
        <end position="561"/>
    </location>
</feature>
<keyword evidence="6 10" id="KW-0378">Hydrolase</keyword>
<accession>A0A2A9MI54</accession>
<feature type="compositionally biased region" description="Basic and acidic residues" evidence="8">
    <location>
        <begin position="886"/>
        <end position="895"/>
    </location>
</feature>
<name>A0A2A9MI54_BESBE</name>
<dbReference type="GeneID" id="40310895"/>
<dbReference type="AlphaFoldDB" id="A0A2A9MI54"/>
<dbReference type="GO" id="GO:0005634">
    <property type="term" value="C:nucleus"/>
    <property type="evidence" value="ECO:0007669"/>
    <property type="project" value="TreeGrafter"/>
</dbReference>
<dbReference type="RefSeq" id="XP_029219089.1">
    <property type="nucleotide sequence ID" value="XM_029364381.1"/>
</dbReference>
<feature type="region of interest" description="Disordered" evidence="8">
    <location>
        <begin position="942"/>
        <end position="979"/>
    </location>
</feature>
<evidence type="ECO:0000256" key="7">
    <source>
        <dbReference type="ARBA" id="ARBA00022807"/>
    </source>
</evidence>
<dbReference type="EC" id="3.4.19.12" evidence="3"/>
<feature type="compositionally biased region" description="Low complexity" evidence="8">
    <location>
        <begin position="455"/>
        <end position="471"/>
    </location>
</feature>
<protein>
    <recommendedName>
        <fullName evidence="3">ubiquitinyl hydrolase 1</fullName>
        <ecNumber evidence="3">3.4.19.12</ecNumber>
    </recommendedName>
</protein>
<reference evidence="10 11" key="1">
    <citation type="submission" date="2017-09" db="EMBL/GenBank/DDBJ databases">
        <title>Genome sequencing of Besnoitia besnoiti strain Bb-Ger1.</title>
        <authorList>
            <person name="Schares G."/>
            <person name="Venepally P."/>
            <person name="Lorenzi H.A."/>
        </authorList>
    </citation>
    <scope>NUCLEOTIDE SEQUENCE [LARGE SCALE GENOMIC DNA]</scope>
    <source>
        <strain evidence="10 11">Bb-Ger1</strain>
    </source>
</reference>
<evidence type="ECO:0000256" key="8">
    <source>
        <dbReference type="SAM" id="MobiDB-lite"/>
    </source>
</evidence>
<keyword evidence="7" id="KW-0788">Thiol protease</keyword>
<dbReference type="Gene3D" id="3.90.70.10">
    <property type="entry name" value="Cysteine proteinases"/>
    <property type="match status" value="1"/>
</dbReference>
<keyword evidence="4" id="KW-0645">Protease</keyword>
<evidence type="ECO:0000259" key="9">
    <source>
        <dbReference type="PROSITE" id="PS50235"/>
    </source>
</evidence>
<dbReference type="PROSITE" id="PS50235">
    <property type="entry name" value="USP_3"/>
    <property type="match status" value="1"/>
</dbReference>
<feature type="compositionally biased region" description="Basic residues" evidence="8">
    <location>
        <begin position="960"/>
        <end position="979"/>
    </location>
</feature>
<dbReference type="STRING" id="94643.A0A2A9MI54"/>
<dbReference type="VEuPathDB" id="ToxoDB:BESB_059670"/>
<feature type="compositionally biased region" description="Basic and acidic residues" evidence="8">
    <location>
        <begin position="865"/>
        <end position="875"/>
    </location>
</feature>
<dbReference type="InterPro" id="IPR050164">
    <property type="entry name" value="Peptidase_C19"/>
</dbReference>
<feature type="compositionally biased region" description="Low complexity" evidence="8">
    <location>
        <begin position="637"/>
        <end position="654"/>
    </location>
</feature>
<evidence type="ECO:0000313" key="11">
    <source>
        <dbReference type="Proteomes" id="UP000224006"/>
    </source>
</evidence>
<dbReference type="GO" id="GO:0016579">
    <property type="term" value="P:protein deubiquitination"/>
    <property type="evidence" value="ECO:0007669"/>
    <property type="project" value="InterPro"/>
</dbReference>
<dbReference type="GO" id="GO:0004843">
    <property type="term" value="F:cysteine-type deubiquitinase activity"/>
    <property type="evidence" value="ECO:0007669"/>
    <property type="project" value="UniProtKB-EC"/>
</dbReference>
<organism evidence="10 11">
    <name type="scientific">Besnoitia besnoiti</name>
    <name type="common">Apicomplexan protozoan</name>
    <dbReference type="NCBI Taxonomy" id="94643"/>
    <lineage>
        <taxon>Eukaryota</taxon>
        <taxon>Sar</taxon>
        <taxon>Alveolata</taxon>
        <taxon>Apicomplexa</taxon>
        <taxon>Conoidasida</taxon>
        <taxon>Coccidia</taxon>
        <taxon>Eucoccidiorida</taxon>
        <taxon>Eimeriorina</taxon>
        <taxon>Sarcocystidae</taxon>
        <taxon>Besnoitia</taxon>
    </lineage>
</organism>
<evidence type="ECO:0000256" key="3">
    <source>
        <dbReference type="ARBA" id="ARBA00012759"/>
    </source>
</evidence>
<feature type="region of interest" description="Disordered" evidence="8">
    <location>
        <begin position="777"/>
        <end position="813"/>
    </location>
</feature>
<dbReference type="PANTHER" id="PTHR24006">
    <property type="entry name" value="UBIQUITIN CARBOXYL-TERMINAL HYDROLASE"/>
    <property type="match status" value="1"/>
</dbReference>
<dbReference type="EMBL" id="NWUJ01000005">
    <property type="protein sequence ID" value="PFH35080.1"/>
    <property type="molecule type" value="Genomic_DNA"/>
</dbReference>
<feature type="region of interest" description="Disordered" evidence="8">
    <location>
        <begin position="437"/>
        <end position="471"/>
    </location>
</feature>
<dbReference type="InterPro" id="IPR001394">
    <property type="entry name" value="Peptidase_C19_UCH"/>
</dbReference>
<evidence type="ECO:0000256" key="4">
    <source>
        <dbReference type="ARBA" id="ARBA00022670"/>
    </source>
</evidence>
<feature type="region of interest" description="Disordered" evidence="8">
    <location>
        <begin position="600"/>
        <end position="662"/>
    </location>
</feature>
<sequence length="979" mass="104876">MASAALAAAASLPASLGAASPLSVPVVSLSERGIRYVPAASSALSASSPSSAAAAPVARPPSLPLSQWIFPRDKLPPLAWSKARPAGAGLVNPSALCFMNAVLQALAYTPGFAEFLLEGQHSRGCPITQARREARRKKGEAAGEALPRDADVSFSFCVLCKLEDQVKSIHRQGAGCVENRFSSYVRQFVWKKFRHGRQEDAHEFLRYLLEALIRVQRPPSQAPGAPPSKKEAPPEVWMTSLCGQLFGGWLQSSIRCTKCTYSSVRFDPCLDVPVDLGRSGERGDAFRMKKKKHARWAGLPELGKKQRGGDACTLEKALHRFVQVEHLVGDNCYNCPQCKKKQPATKQLQIHTPPRVLVLPIKRFTVSGFPCFAGGFFDSSFLGKNHAALAFPSLLNLSPYMALSLRAPATLTEKAPVSLLSLSSSLSSSALSDAVEGAAASGDDDAQQPIHSPESCSTRASSSFASSPAGSPAASASPTPCLAASSPPLYQLYAVITHSGVSLSSGHYRCFVKMPNPPQSSSTFSSSAWLMADDETVRMVSETLVFQRLQDEAYLLFYSRLPSADELAAKERTHAAEVLSSLSSFAAKAQAPGVAAQTANAQLSDAEKSADEDEANTGVSLSASLSASGSSDDESDTSFSDTGLGSSGDSSIPSSDEDNEDDALMTEDLWEDVEGEREREKKQLVAFLVRRERRAAQVLSRRLRRQVRAGTYSLLRRVVTGNLERARNAAEAGAGFANLARLSGGASDDESDAEEAPEGVGSACYCGDGLASGGKRKVKAHAAPSKAAQAPPTATASLPAKEKERGKPRGTSLMNFHVVTAEDMSSRIAAARSYSNQYGVNAPGTWDAEADDEETSDGDGVVPPARRDELFERLQELQQPRSAKRERHDREYDRGKVKKVKRKEPRPTVGASVAHPSAASSSPSVVVYQRAAFDQVLAEKKNKGHRFQRLGAASGGRGYKDKRHKGKAFGHKGKHFNKR</sequence>
<evidence type="ECO:0000256" key="5">
    <source>
        <dbReference type="ARBA" id="ARBA00022786"/>
    </source>
</evidence>
<dbReference type="SUPFAM" id="SSF54001">
    <property type="entry name" value="Cysteine proteinases"/>
    <property type="match status" value="1"/>
</dbReference>
<evidence type="ECO:0000256" key="2">
    <source>
        <dbReference type="ARBA" id="ARBA00009085"/>
    </source>
</evidence>
<dbReference type="KEGG" id="bbes:BESB_059670"/>
<keyword evidence="5" id="KW-0833">Ubl conjugation pathway</keyword>
<comment type="similarity">
    <text evidence="2">Belongs to the peptidase C19 family.</text>
</comment>
<evidence type="ECO:0000256" key="1">
    <source>
        <dbReference type="ARBA" id="ARBA00000707"/>
    </source>
</evidence>
<feature type="compositionally biased region" description="Low complexity" evidence="8">
    <location>
        <begin position="911"/>
        <end position="925"/>
    </location>
</feature>
<dbReference type="OrthoDB" id="420187at2759"/>
<dbReference type="InterPro" id="IPR038765">
    <property type="entry name" value="Papain-like_cys_pep_sf"/>
</dbReference>
<keyword evidence="11" id="KW-1185">Reference proteome</keyword>
<feature type="compositionally biased region" description="Acidic residues" evidence="8">
    <location>
        <begin position="848"/>
        <end position="857"/>
    </location>
</feature>
<comment type="catalytic activity">
    <reaction evidence="1">
        <text>Thiol-dependent hydrolysis of ester, thioester, amide, peptide and isopeptide bonds formed by the C-terminal Gly of ubiquitin (a 76-residue protein attached to proteins as an intracellular targeting signal).</text>
        <dbReference type="EC" id="3.4.19.12"/>
    </reaction>
</comment>
<dbReference type="GO" id="GO:0006508">
    <property type="term" value="P:proteolysis"/>
    <property type="evidence" value="ECO:0007669"/>
    <property type="project" value="UniProtKB-KW"/>
</dbReference>
<feature type="region of interest" description="Disordered" evidence="8">
    <location>
        <begin position="838"/>
        <end position="925"/>
    </location>
</feature>
<dbReference type="PROSITE" id="PS00973">
    <property type="entry name" value="USP_2"/>
    <property type="match status" value="1"/>
</dbReference>
<dbReference type="PANTHER" id="PTHR24006:SF758">
    <property type="entry name" value="UBIQUITIN CARBOXYL-TERMINAL HYDROLASE 36"/>
    <property type="match status" value="1"/>
</dbReference>
<feature type="compositionally biased region" description="Low complexity" evidence="8">
    <location>
        <begin position="781"/>
        <end position="799"/>
    </location>
</feature>
<gene>
    <name evidence="10" type="ORF">BESB_059670</name>
</gene>
<dbReference type="Pfam" id="PF00443">
    <property type="entry name" value="UCH"/>
    <property type="match status" value="1"/>
</dbReference>
<dbReference type="Proteomes" id="UP000224006">
    <property type="component" value="Chromosome V"/>
</dbReference>
<proteinExistence type="inferred from homology"/>